<dbReference type="Pfam" id="PF05907">
    <property type="entry name" value="CXXC_Zn-b_euk"/>
    <property type="match status" value="1"/>
</dbReference>
<dbReference type="SUPFAM" id="SSF141678">
    <property type="entry name" value="MAL13P1.257-like"/>
    <property type="match status" value="1"/>
</dbReference>
<evidence type="ECO:0000313" key="4">
    <source>
        <dbReference type="EMBL" id="CEL68361.1"/>
    </source>
</evidence>
<evidence type="ECO:0000256" key="3">
    <source>
        <dbReference type="ARBA" id="ARBA00022833"/>
    </source>
</evidence>
<gene>
    <name evidence="4" type="ORF">BN1204_041300</name>
</gene>
<accession>A0A0F7UH75</accession>
<reference evidence="4" key="1">
    <citation type="journal article" date="2015" name="PLoS ONE">
        <title>Comprehensive Evaluation of Toxoplasma gondii VEG and Neospora caninum LIV Genomes with Tachyzoite Stage Transcriptome and Proteome Defines Novel Transcript Features.</title>
        <authorList>
            <person name="Ramaprasad A."/>
            <person name="Mourier T."/>
            <person name="Naeem R."/>
            <person name="Malas T.B."/>
            <person name="Moussa E."/>
            <person name="Panigrahi A."/>
            <person name="Vermont S.J."/>
            <person name="Otto T.D."/>
            <person name="Wastling J."/>
            <person name="Pain A."/>
        </authorList>
    </citation>
    <scope>NUCLEOTIDE SEQUENCE</scope>
    <source>
        <strain evidence="4">Liverpool</strain>
    </source>
</reference>
<comment type="similarity">
    <text evidence="1">Belongs to the UPF0587 family.</text>
</comment>
<dbReference type="GO" id="GO:0008270">
    <property type="term" value="F:zinc ion binding"/>
    <property type="evidence" value="ECO:0007669"/>
    <property type="project" value="TreeGrafter"/>
</dbReference>
<dbReference type="AlphaFoldDB" id="A0A0F7UH75"/>
<dbReference type="PANTHER" id="PTHR12857">
    <property type="entry name" value="CXXC MOTIF CONTAINING ZINC BINDING PROTEIN"/>
    <property type="match status" value="1"/>
</dbReference>
<protein>
    <submittedName>
        <fullName evidence="4">C1orf123, related</fullName>
    </submittedName>
</protein>
<keyword evidence="3" id="KW-0862">Zinc</keyword>
<dbReference type="InterPro" id="IPR008584">
    <property type="entry name" value="CXXC_Zn-binding_euk"/>
</dbReference>
<evidence type="ECO:0000256" key="1">
    <source>
        <dbReference type="ARBA" id="ARBA00007818"/>
    </source>
</evidence>
<organism evidence="4">
    <name type="scientific">Neospora caninum (strain Liverpool)</name>
    <dbReference type="NCBI Taxonomy" id="572307"/>
    <lineage>
        <taxon>Eukaryota</taxon>
        <taxon>Sar</taxon>
        <taxon>Alveolata</taxon>
        <taxon>Apicomplexa</taxon>
        <taxon>Conoidasida</taxon>
        <taxon>Coccidia</taxon>
        <taxon>Eucoccidiorida</taxon>
        <taxon>Eimeriorina</taxon>
        <taxon>Sarcocystidae</taxon>
        <taxon>Neospora</taxon>
    </lineage>
</organism>
<name>A0A0F7UH75_NEOCL</name>
<sequence>MVVIVLRMKAELENVESVEIPAGHTWVLDVKQPAGEDVRERVTVSESETQEIPNSRGTANFLVRWDGSKQTSTLNVQDVKNVTRRTYTAEDSGKFVPVVAFECRGVEPVKWYPADGYVVKSKKATFRDVELSEDWVDYDQDANLSVGIYNVEWEFQVLR</sequence>
<proteinExistence type="inferred from homology"/>
<dbReference type="PANTHER" id="PTHR12857:SF0">
    <property type="entry name" value="CXXC MOTIF CONTAINING ZINC BINDING PROTEIN"/>
    <property type="match status" value="1"/>
</dbReference>
<keyword evidence="2" id="KW-0479">Metal-binding</keyword>
<evidence type="ECO:0000256" key="2">
    <source>
        <dbReference type="ARBA" id="ARBA00022723"/>
    </source>
</evidence>
<dbReference type="EMBL" id="LN714484">
    <property type="protein sequence ID" value="CEL68361.1"/>
    <property type="molecule type" value="Genomic_DNA"/>
</dbReference>